<dbReference type="OrthoDB" id="46159at2759"/>
<evidence type="ECO:0000256" key="2">
    <source>
        <dbReference type="SAM" id="MobiDB-lite"/>
    </source>
</evidence>
<evidence type="ECO:0000256" key="1">
    <source>
        <dbReference type="SAM" id="Coils"/>
    </source>
</evidence>
<keyword evidence="4" id="KW-1185">Reference proteome</keyword>
<organism evidence="3 4">
    <name type="scientific">Diversispora eburnea</name>
    <dbReference type="NCBI Taxonomy" id="1213867"/>
    <lineage>
        <taxon>Eukaryota</taxon>
        <taxon>Fungi</taxon>
        <taxon>Fungi incertae sedis</taxon>
        <taxon>Mucoromycota</taxon>
        <taxon>Glomeromycotina</taxon>
        <taxon>Glomeromycetes</taxon>
        <taxon>Diversisporales</taxon>
        <taxon>Diversisporaceae</taxon>
        <taxon>Diversispora</taxon>
    </lineage>
</organism>
<comment type="caution">
    <text evidence="3">The sequence shown here is derived from an EMBL/GenBank/DDBJ whole genome shotgun (WGS) entry which is preliminary data.</text>
</comment>
<dbReference type="Proteomes" id="UP000789706">
    <property type="component" value="Unassembled WGS sequence"/>
</dbReference>
<dbReference type="EMBL" id="CAJVPK010000064">
    <property type="protein sequence ID" value="CAG8441040.1"/>
    <property type="molecule type" value="Genomic_DNA"/>
</dbReference>
<sequence>MNSNPKPTKVTATASSTADGLTTIATISVSISAASSPTTNRSQNASSSRLFNRNKDRQFTPYQKPAIGFASRKFKTRIPDSSELNSKINTYANKLIEELTGQQEVLEEKINKEDIIIEISKLEQNLETESNDSSSRSRLSIKQALPATQVITPIPTEPSPPLSFVNPVKFLEDIHEASENIENNNKENRIINVNGEENEGNKVVLVDVNKVVVCELVEKADEMNIEDK</sequence>
<dbReference type="AlphaFoldDB" id="A0A9N8V832"/>
<feature type="coiled-coil region" evidence="1">
    <location>
        <begin position="92"/>
        <end position="132"/>
    </location>
</feature>
<accession>A0A9N8V832</accession>
<gene>
    <name evidence="3" type="ORF">DEBURN_LOCUS1441</name>
</gene>
<name>A0A9N8V832_9GLOM</name>
<protein>
    <submittedName>
        <fullName evidence="3">6957_t:CDS:1</fullName>
    </submittedName>
</protein>
<reference evidence="3" key="1">
    <citation type="submission" date="2021-06" db="EMBL/GenBank/DDBJ databases">
        <authorList>
            <person name="Kallberg Y."/>
            <person name="Tangrot J."/>
            <person name="Rosling A."/>
        </authorList>
    </citation>
    <scope>NUCLEOTIDE SEQUENCE</scope>
    <source>
        <strain evidence="3">AZ414A</strain>
    </source>
</reference>
<feature type="region of interest" description="Disordered" evidence="2">
    <location>
        <begin position="33"/>
        <end position="63"/>
    </location>
</feature>
<keyword evidence="1" id="KW-0175">Coiled coil</keyword>
<evidence type="ECO:0000313" key="4">
    <source>
        <dbReference type="Proteomes" id="UP000789706"/>
    </source>
</evidence>
<feature type="compositionally biased region" description="Polar residues" evidence="2">
    <location>
        <begin position="40"/>
        <end position="51"/>
    </location>
</feature>
<evidence type="ECO:0000313" key="3">
    <source>
        <dbReference type="EMBL" id="CAG8441040.1"/>
    </source>
</evidence>
<proteinExistence type="predicted"/>